<reference evidence="1 2" key="1">
    <citation type="submission" date="2019-12" db="EMBL/GenBank/DDBJ databases">
        <title>Novel species isolated from a subtropical stream in China.</title>
        <authorList>
            <person name="Lu H."/>
        </authorList>
    </citation>
    <scope>NUCLEOTIDE SEQUENCE [LARGE SCALE GENOMIC DNA]</scope>
    <source>
        <strain evidence="1 2">FT50W</strain>
    </source>
</reference>
<dbReference type="Proteomes" id="UP000474565">
    <property type="component" value="Unassembled WGS sequence"/>
</dbReference>
<dbReference type="RefSeq" id="WP_161021210.1">
    <property type="nucleotide sequence ID" value="NZ_WWCP01000039.1"/>
</dbReference>
<protein>
    <submittedName>
        <fullName evidence="1">Uncharacterized protein</fullName>
    </submittedName>
</protein>
<sequence>MVLLLMMFSCRGWLLARSEQLLFPNSNEVQYYSTNQTLLLPDVAVLLTAWKSANLFSVRHFFTTAATRQQKKRSDRDNSHRNGARCDMLVRCGAHGVVFGWHADCIGQHII</sequence>
<dbReference type="EMBL" id="WWCP01000039">
    <property type="protein sequence ID" value="MYM84754.1"/>
    <property type="molecule type" value="Genomic_DNA"/>
</dbReference>
<gene>
    <name evidence="1" type="ORF">GTP44_22755</name>
</gene>
<proteinExistence type="predicted"/>
<accession>A0A6L8MRV3</accession>
<evidence type="ECO:0000313" key="2">
    <source>
        <dbReference type="Proteomes" id="UP000474565"/>
    </source>
</evidence>
<organism evidence="1 2">
    <name type="scientific">Duganella lactea</name>
    <dbReference type="NCBI Taxonomy" id="2692173"/>
    <lineage>
        <taxon>Bacteria</taxon>
        <taxon>Pseudomonadati</taxon>
        <taxon>Pseudomonadota</taxon>
        <taxon>Betaproteobacteria</taxon>
        <taxon>Burkholderiales</taxon>
        <taxon>Oxalobacteraceae</taxon>
        <taxon>Telluria group</taxon>
        <taxon>Duganella</taxon>
    </lineage>
</organism>
<comment type="caution">
    <text evidence="1">The sequence shown here is derived from an EMBL/GenBank/DDBJ whole genome shotgun (WGS) entry which is preliminary data.</text>
</comment>
<evidence type="ECO:0000313" key="1">
    <source>
        <dbReference type="EMBL" id="MYM84754.1"/>
    </source>
</evidence>
<name>A0A6L8MRV3_9BURK</name>
<dbReference type="AlphaFoldDB" id="A0A6L8MRV3"/>